<proteinExistence type="predicted"/>
<organism evidence="2 3">
    <name type="scientific">Fusarium duplospermum</name>
    <dbReference type="NCBI Taxonomy" id="1325734"/>
    <lineage>
        <taxon>Eukaryota</taxon>
        <taxon>Fungi</taxon>
        <taxon>Dikarya</taxon>
        <taxon>Ascomycota</taxon>
        <taxon>Pezizomycotina</taxon>
        <taxon>Sordariomycetes</taxon>
        <taxon>Hypocreomycetidae</taxon>
        <taxon>Hypocreales</taxon>
        <taxon>Nectriaceae</taxon>
        <taxon>Fusarium</taxon>
        <taxon>Fusarium solani species complex</taxon>
    </lineage>
</organism>
<evidence type="ECO:0000313" key="2">
    <source>
        <dbReference type="EMBL" id="RSL39635.1"/>
    </source>
</evidence>
<dbReference type="AlphaFoldDB" id="A0A428NFP9"/>
<dbReference type="Proteomes" id="UP000288168">
    <property type="component" value="Unassembled WGS sequence"/>
</dbReference>
<feature type="non-terminal residue" evidence="2">
    <location>
        <position position="1"/>
    </location>
</feature>
<feature type="region of interest" description="Disordered" evidence="1">
    <location>
        <begin position="79"/>
        <end position="134"/>
    </location>
</feature>
<comment type="caution">
    <text evidence="2">The sequence shown here is derived from an EMBL/GenBank/DDBJ whole genome shotgun (WGS) entry which is preliminary data.</text>
</comment>
<feature type="compositionally biased region" description="Low complexity" evidence="1">
    <location>
        <begin position="105"/>
        <end position="125"/>
    </location>
</feature>
<accession>A0A428NFP9</accession>
<sequence length="134" mass="14390">VRGEVKPGNRSDLIYPLAEQGHSPVLRLVNDIRGHTLEELDQLFGYLIVSIESDLEFEGETMNAGSPLPVSTLMLDPGAVLEASTAQTPNPDPDRQSTSNDDFIDSVTTTTTTNTSSDSDIVDSSGDWKGLLPS</sequence>
<gene>
    <name evidence="2" type="ORF">CEP54_016286</name>
</gene>
<evidence type="ECO:0000313" key="3">
    <source>
        <dbReference type="Proteomes" id="UP000288168"/>
    </source>
</evidence>
<dbReference type="EMBL" id="NKCI01000599">
    <property type="protein sequence ID" value="RSL39635.1"/>
    <property type="molecule type" value="Genomic_DNA"/>
</dbReference>
<reference evidence="2 3" key="1">
    <citation type="submission" date="2017-06" db="EMBL/GenBank/DDBJ databases">
        <title>Comparative genomic analysis of Ambrosia Fusariam Clade fungi.</title>
        <authorList>
            <person name="Stajich J.E."/>
            <person name="Carrillo J."/>
            <person name="Kijimoto T."/>
            <person name="Eskalen A."/>
            <person name="O'Donnell K."/>
            <person name="Kasson M."/>
        </authorList>
    </citation>
    <scope>NUCLEOTIDE SEQUENCE [LARGE SCALE GENOMIC DNA]</scope>
    <source>
        <strain evidence="2 3">NRRL62584</strain>
    </source>
</reference>
<keyword evidence="3" id="KW-1185">Reference proteome</keyword>
<dbReference type="STRING" id="1325734.A0A428NFP9"/>
<dbReference type="OrthoDB" id="5002781at2759"/>
<protein>
    <submittedName>
        <fullName evidence="2">Uncharacterized protein</fullName>
    </submittedName>
</protein>
<name>A0A428NFP9_9HYPO</name>
<evidence type="ECO:0000256" key="1">
    <source>
        <dbReference type="SAM" id="MobiDB-lite"/>
    </source>
</evidence>